<gene>
    <name evidence="9" type="ORF">RUM44_014031</name>
</gene>
<feature type="transmembrane region" description="Helical" evidence="8">
    <location>
        <begin position="103"/>
        <end position="125"/>
    </location>
</feature>
<dbReference type="InterPro" id="IPR009318">
    <property type="entry name" value="Gustatory_rcpt"/>
</dbReference>
<sequence>MLVSNFRTSTVWVFQDLFLGFVSRSIAERFKQIHTLLNGIHGQEMPMSFWKEIREDYNELTMLTKKVDFYVQKLMFLAIGNNLFFLCMTLFNSLQNKISPLKLLSLCWSFGFQLLRTVFVAFSAARINDESKEPKTVLYSVSQKDYSSEVRRFLSQLTTNEVALTGCGFFSITRSLLLTIMGTVITYEIVLVQFNNSADKFELRNNQTCLD</sequence>
<keyword evidence="5 8" id="KW-1133">Transmembrane helix</keyword>
<keyword evidence="3" id="KW-1003">Cell membrane</keyword>
<comment type="similarity">
    <text evidence="2">Belongs to the insect chemoreceptor superfamily. Gustatory receptor (GR) family. Gr5a subfamily.</text>
</comment>
<feature type="transmembrane region" description="Helical" evidence="8">
    <location>
        <begin position="74"/>
        <end position="91"/>
    </location>
</feature>
<dbReference type="PANTHER" id="PTHR21421">
    <property type="entry name" value="GUSTATORY RECEPTOR"/>
    <property type="match status" value="1"/>
</dbReference>
<keyword evidence="4 8" id="KW-0812">Transmembrane</keyword>
<proteinExistence type="inferred from homology"/>
<evidence type="ECO:0000313" key="10">
    <source>
        <dbReference type="Proteomes" id="UP001359485"/>
    </source>
</evidence>
<evidence type="ECO:0000256" key="5">
    <source>
        <dbReference type="ARBA" id="ARBA00022989"/>
    </source>
</evidence>
<name>A0ABR1BKH1_POLSC</name>
<evidence type="ECO:0000256" key="3">
    <source>
        <dbReference type="ARBA" id="ARBA00022475"/>
    </source>
</evidence>
<comment type="subcellular location">
    <subcellularLocation>
        <location evidence="1">Cell membrane</location>
        <topology evidence="1">Multi-pass membrane protein</topology>
    </subcellularLocation>
</comment>
<evidence type="ECO:0000256" key="4">
    <source>
        <dbReference type="ARBA" id="ARBA00022692"/>
    </source>
</evidence>
<dbReference type="Proteomes" id="UP001359485">
    <property type="component" value="Unassembled WGS sequence"/>
</dbReference>
<reference evidence="9 10" key="1">
    <citation type="submission" date="2023-09" db="EMBL/GenBank/DDBJ databases">
        <title>Genomes of two closely related lineages of the louse Polyplax serrata with different host specificities.</title>
        <authorList>
            <person name="Martinu J."/>
            <person name="Tarabai H."/>
            <person name="Stefka J."/>
            <person name="Hypsa V."/>
        </authorList>
    </citation>
    <scope>NUCLEOTIDE SEQUENCE [LARGE SCALE GENOMIC DNA]</scope>
    <source>
        <strain evidence="9">98ZLc_SE</strain>
    </source>
</reference>
<evidence type="ECO:0000256" key="6">
    <source>
        <dbReference type="ARBA" id="ARBA00023136"/>
    </source>
</evidence>
<organism evidence="9 10">
    <name type="scientific">Polyplax serrata</name>
    <name type="common">Common mouse louse</name>
    <dbReference type="NCBI Taxonomy" id="468196"/>
    <lineage>
        <taxon>Eukaryota</taxon>
        <taxon>Metazoa</taxon>
        <taxon>Ecdysozoa</taxon>
        <taxon>Arthropoda</taxon>
        <taxon>Hexapoda</taxon>
        <taxon>Insecta</taxon>
        <taxon>Pterygota</taxon>
        <taxon>Neoptera</taxon>
        <taxon>Paraneoptera</taxon>
        <taxon>Psocodea</taxon>
        <taxon>Troctomorpha</taxon>
        <taxon>Phthiraptera</taxon>
        <taxon>Anoplura</taxon>
        <taxon>Polyplacidae</taxon>
        <taxon>Polyplax</taxon>
    </lineage>
</organism>
<evidence type="ECO:0000256" key="2">
    <source>
        <dbReference type="ARBA" id="ARBA00005327"/>
    </source>
</evidence>
<dbReference type="EMBL" id="JAWJWF010000001">
    <property type="protein sequence ID" value="KAK6642308.1"/>
    <property type="molecule type" value="Genomic_DNA"/>
</dbReference>
<evidence type="ECO:0000256" key="7">
    <source>
        <dbReference type="ARBA" id="ARBA00023170"/>
    </source>
</evidence>
<protein>
    <submittedName>
        <fullName evidence="9">Uncharacterized protein</fullName>
    </submittedName>
</protein>
<dbReference type="Pfam" id="PF06151">
    <property type="entry name" value="Trehalose_recp"/>
    <property type="match status" value="1"/>
</dbReference>
<dbReference type="PANTHER" id="PTHR21421:SF29">
    <property type="entry name" value="GUSTATORY RECEPTOR 5A FOR TREHALOSE-RELATED"/>
    <property type="match status" value="1"/>
</dbReference>
<accession>A0ABR1BKH1</accession>
<keyword evidence="10" id="KW-1185">Reference proteome</keyword>
<keyword evidence="6 8" id="KW-0472">Membrane</keyword>
<evidence type="ECO:0000256" key="8">
    <source>
        <dbReference type="SAM" id="Phobius"/>
    </source>
</evidence>
<evidence type="ECO:0000313" key="9">
    <source>
        <dbReference type="EMBL" id="KAK6642308.1"/>
    </source>
</evidence>
<keyword evidence="7" id="KW-0675">Receptor</keyword>
<comment type="caution">
    <text evidence="9">The sequence shown here is derived from an EMBL/GenBank/DDBJ whole genome shotgun (WGS) entry which is preliminary data.</text>
</comment>
<evidence type="ECO:0000256" key="1">
    <source>
        <dbReference type="ARBA" id="ARBA00004651"/>
    </source>
</evidence>